<dbReference type="Gene3D" id="3.40.50.1000">
    <property type="entry name" value="HAD superfamily/HAD-like"/>
    <property type="match status" value="1"/>
</dbReference>
<evidence type="ECO:0000313" key="16">
    <source>
        <dbReference type="Proteomes" id="UP000015380"/>
    </source>
</evidence>
<keyword evidence="10 13" id="KW-0472">Membrane</keyword>
<dbReference type="EMBL" id="CP005996">
    <property type="protein sequence ID" value="AGS38479.1"/>
    <property type="molecule type" value="Genomic_DNA"/>
</dbReference>
<dbReference type="InterPro" id="IPR044492">
    <property type="entry name" value="P_typ_ATPase_HD_dom"/>
</dbReference>
<evidence type="ECO:0000256" key="6">
    <source>
        <dbReference type="ARBA" id="ARBA00022741"/>
    </source>
</evidence>
<evidence type="ECO:0000256" key="1">
    <source>
        <dbReference type="ARBA" id="ARBA00004651"/>
    </source>
</evidence>
<dbReference type="InterPro" id="IPR027256">
    <property type="entry name" value="P-typ_ATPase_IB"/>
</dbReference>
<keyword evidence="6 13" id="KW-0547">Nucleotide-binding</keyword>
<organism evidence="15 16">
    <name type="scientific">Cycloclasticus zancles 78-ME</name>
    <dbReference type="NCBI Taxonomy" id="1198232"/>
    <lineage>
        <taxon>Bacteria</taxon>
        <taxon>Pseudomonadati</taxon>
        <taxon>Pseudomonadota</taxon>
        <taxon>Gammaproteobacteria</taxon>
        <taxon>Thiotrichales</taxon>
        <taxon>Piscirickettsiaceae</taxon>
        <taxon>Cycloclasticus</taxon>
    </lineage>
</organism>
<dbReference type="PANTHER" id="PTHR48085">
    <property type="entry name" value="CADMIUM/ZINC-TRANSPORTING ATPASE HMA2-RELATED"/>
    <property type="match status" value="1"/>
</dbReference>
<dbReference type="KEGG" id="cza:CYCME_0137"/>
<dbReference type="eggNOG" id="COG2217">
    <property type="taxonomic scope" value="Bacteria"/>
</dbReference>
<dbReference type="NCBIfam" id="TIGR01525">
    <property type="entry name" value="ATPase-IB_hvy"/>
    <property type="match status" value="1"/>
</dbReference>
<dbReference type="InterPro" id="IPR018303">
    <property type="entry name" value="ATPase_P-typ_P_site"/>
</dbReference>
<sequence length="632" mass="67664">MSALNETPTNSWLNYPPLRNPLIAGCFALLAFILEYIEVIGEDISMWVYLITIGFGGYIWAKEGIEEVISEYEIGIPILMIGATIGAMYLGMWDEAAALVVLYGIAEGIEEYTFNRTRNAIRSLLDLAPKQARVIRDGKEHLIPAEEMNKDDEFVVLPGESVPTDGIILKGATSLDEALVTGESIPVNKKPGDKVFPATINGQATITVKATSTFADNTLSRIIDLVENAQEQKGRAQAWMERFGHRYSPAILLISITMVLAPLFIQLDAAYWIEKAVILLVTAAPCALVISLPIAMASGISGSARRGILIKGGAHLEHLGTIKTIAMDKTGTLTHGKPNVTDVIALQGSEDTIIGLASGLEQYSSHPLALAIVKYAKQQQMEIASAHDTEAIFGSGVKGTIDSDTWYLGNPKLFLTMGIELGEHEVTIDKLQSEGKTVVLLGNNQQITGIIAIQDTIRENAIEVIKRLHTLGIRTVMLTGDNQRTAHRIASELGIDDVRAGLKPEDKVAAVQDLMKDGSTLMVGDGVNDAPALATATCGMAMGAAGSDAAIEAADIALMADDLSKIEEAMQIGQKARYVSKQNILFSIIVLAILIPAGVGGFITIAVAVLVHEASELMAVANGLRAGRFNRS</sequence>
<dbReference type="Gene3D" id="2.70.150.10">
    <property type="entry name" value="Calcium-transporting ATPase, cytoplasmic transduction domain A"/>
    <property type="match status" value="1"/>
</dbReference>
<dbReference type="PRINTS" id="PR00941">
    <property type="entry name" value="CDATPASE"/>
</dbReference>
<dbReference type="SUPFAM" id="SSF81653">
    <property type="entry name" value="Calcium ATPase, transduction domain A"/>
    <property type="match status" value="1"/>
</dbReference>
<proteinExistence type="inferred from homology"/>
<feature type="transmembrane region" description="Helical" evidence="13">
    <location>
        <begin position="584"/>
        <end position="611"/>
    </location>
</feature>
<evidence type="ECO:0000256" key="7">
    <source>
        <dbReference type="ARBA" id="ARBA00022840"/>
    </source>
</evidence>
<feature type="transmembrane region" description="Helical" evidence="13">
    <location>
        <begin position="44"/>
        <end position="62"/>
    </location>
</feature>
<dbReference type="AlphaFoldDB" id="S5T4H2"/>
<dbReference type="SFLD" id="SFLDS00003">
    <property type="entry name" value="Haloacid_Dehalogenase"/>
    <property type="match status" value="1"/>
</dbReference>
<dbReference type="GO" id="GO:0016463">
    <property type="term" value="F:P-type zinc transporter activity"/>
    <property type="evidence" value="ECO:0007669"/>
    <property type="project" value="UniProtKB-EC"/>
</dbReference>
<dbReference type="NCBIfam" id="TIGR01494">
    <property type="entry name" value="ATPase_P-type"/>
    <property type="match status" value="1"/>
</dbReference>
<dbReference type="PATRIC" id="fig|1198232.3.peg.138"/>
<name>S5T4H2_9GAMM</name>
<feature type="transmembrane region" description="Helical" evidence="13">
    <location>
        <begin position="74"/>
        <end position="93"/>
    </location>
</feature>
<dbReference type="SFLD" id="SFLDF00027">
    <property type="entry name" value="p-type_atpase"/>
    <property type="match status" value="1"/>
</dbReference>
<feature type="domain" description="P-type ATPase A" evidence="14">
    <location>
        <begin position="127"/>
        <end position="227"/>
    </location>
</feature>
<dbReference type="Pfam" id="PF00702">
    <property type="entry name" value="Hydrolase"/>
    <property type="match status" value="1"/>
</dbReference>
<gene>
    <name evidence="15" type="ORF">CYCME_0137</name>
</gene>
<keyword evidence="15" id="KW-0378">Hydrolase</keyword>
<dbReference type="InterPro" id="IPR051014">
    <property type="entry name" value="Cation_Transport_ATPase_IB"/>
</dbReference>
<dbReference type="NCBIfam" id="TIGR01512">
    <property type="entry name" value="ATPase-IB2_Cd"/>
    <property type="match status" value="1"/>
</dbReference>
<evidence type="ECO:0000256" key="4">
    <source>
        <dbReference type="ARBA" id="ARBA00022692"/>
    </source>
</evidence>
<evidence type="ECO:0000259" key="14">
    <source>
        <dbReference type="Pfam" id="PF00122"/>
    </source>
</evidence>
<evidence type="ECO:0000313" key="15">
    <source>
        <dbReference type="EMBL" id="AGS38479.1"/>
    </source>
</evidence>
<evidence type="ECO:0000256" key="8">
    <source>
        <dbReference type="ARBA" id="ARBA00022967"/>
    </source>
</evidence>
<evidence type="ECO:0000256" key="3">
    <source>
        <dbReference type="ARBA" id="ARBA00022475"/>
    </source>
</evidence>
<dbReference type="RefSeq" id="WP_020931828.1">
    <property type="nucleotide sequence ID" value="NC_021917.1"/>
</dbReference>
<comment type="subcellular location">
    <subcellularLocation>
        <location evidence="1">Cell membrane</location>
        <topology evidence="1">Multi-pass membrane protein</topology>
    </subcellularLocation>
</comment>
<keyword evidence="7 13" id="KW-0067">ATP-binding</keyword>
<feature type="transmembrane region" description="Helical" evidence="13">
    <location>
        <begin position="247"/>
        <end position="265"/>
    </location>
</feature>
<dbReference type="HOGENOM" id="CLU_001771_6_4_6"/>
<comment type="catalytic activity">
    <reaction evidence="12">
        <text>Zn(2+)(in) + ATP + H2O = Zn(2+)(out) + ADP + phosphate + H(+)</text>
        <dbReference type="Rhea" id="RHEA:20621"/>
        <dbReference type="ChEBI" id="CHEBI:15377"/>
        <dbReference type="ChEBI" id="CHEBI:15378"/>
        <dbReference type="ChEBI" id="CHEBI:29105"/>
        <dbReference type="ChEBI" id="CHEBI:30616"/>
        <dbReference type="ChEBI" id="CHEBI:43474"/>
        <dbReference type="ChEBI" id="CHEBI:456216"/>
        <dbReference type="EC" id="7.2.2.12"/>
    </reaction>
</comment>
<accession>S5T4H2</accession>
<dbReference type="InterPro" id="IPR023298">
    <property type="entry name" value="ATPase_P-typ_TM_dom_sf"/>
</dbReference>
<dbReference type="Proteomes" id="UP000015380">
    <property type="component" value="Chromosome"/>
</dbReference>
<dbReference type="InterPro" id="IPR001757">
    <property type="entry name" value="P_typ_ATPase"/>
</dbReference>
<evidence type="ECO:0000256" key="10">
    <source>
        <dbReference type="ARBA" id="ARBA00023136"/>
    </source>
</evidence>
<keyword evidence="4 13" id="KW-0812">Transmembrane</keyword>
<evidence type="ECO:0000256" key="9">
    <source>
        <dbReference type="ARBA" id="ARBA00022989"/>
    </source>
</evidence>
<dbReference type="InterPro" id="IPR059000">
    <property type="entry name" value="ATPase_P-type_domA"/>
</dbReference>
<dbReference type="EC" id="7.2.2.12" evidence="11"/>
<dbReference type="GO" id="GO:0060003">
    <property type="term" value="P:copper ion export"/>
    <property type="evidence" value="ECO:0007669"/>
    <property type="project" value="UniProtKB-ARBA"/>
</dbReference>
<keyword evidence="3 13" id="KW-1003">Cell membrane</keyword>
<reference evidence="16" key="2">
    <citation type="journal article" date="2016" name="Environ. Microbiol. Rep.">
        <title>Analysis of defence systems and a conjugative IncP-1 plasmid in the marine polyaromatic hydrocarbons-degrading bacterium Cycloclasticus sp. 78-ME.</title>
        <authorList>
            <person name="Yakimov M.M."/>
            <person name="Crisafi F."/>
            <person name="Messina E."/>
            <person name="Smedile F."/>
            <person name="Lopatina A."/>
            <person name="Denaro R."/>
            <person name="Pieper D.H."/>
            <person name="Golyshin P.N."/>
            <person name="Giuliano L."/>
        </authorList>
    </citation>
    <scope>NUCLEOTIDE SEQUENCE [LARGE SCALE GENOMIC DNA]</scope>
    <source>
        <strain evidence="16">78-ME</strain>
    </source>
</reference>
<dbReference type="GO" id="GO:0016887">
    <property type="term" value="F:ATP hydrolysis activity"/>
    <property type="evidence" value="ECO:0007669"/>
    <property type="project" value="InterPro"/>
</dbReference>
<dbReference type="PANTHER" id="PTHR48085:SF5">
    <property type="entry name" value="CADMIUM_ZINC-TRANSPORTING ATPASE HMA4-RELATED"/>
    <property type="match status" value="1"/>
</dbReference>
<protein>
    <recommendedName>
        <fullName evidence="11">P-type Zn(2+) transporter</fullName>
        <ecNumber evidence="11">7.2.2.12</ecNumber>
    </recommendedName>
</protein>
<evidence type="ECO:0000256" key="5">
    <source>
        <dbReference type="ARBA" id="ARBA00022723"/>
    </source>
</evidence>
<dbReference type="InterPro" id="IPR023214">
    <property type="entry name" value="HAD_sf"/>
</dbReference>
<dbReference type="InterPro" id="IPR023299">
    <property type="entry name" value="ATPase_P-typ_cyto_dom_N"/>
</dbReference>
<keyword evidence="16" id="KW-1185">Reference proteome</keyword>
<feature type="transmembrane region" description="Helical" evidence="13">
    <location>
        <begin position="20"/>
        <end position="37"/>
    </location>
</feature>
<reference evidence="15 16" key="1">
    <citation type="submission" date="2013-05" db="EMBL/GenBank/DDBJ databases">
        <title>Between feast and famine: a lifestyle of most important marine PAH-degrading bacterium Cycloclasticus sp. 7ME.</title>
        <authorList>
            <person name="Yakimov M.M."/>
            <person name="Messina E."/>
            <person name="Genovese M."/>
            <person name="Denaro R."/>
            <person name="Crisafi F."/>
            <person name="Russo D."/>
            <person name="Cappello S."/>
            <person name="Santisi S."/>
            <person name="Smedile F."/>
            <person name="Golyshina O.V."/>
            <person name="Tran H."/>
            <person name="Pieper D.H."/>
            <person name="Golyshin P.N."/>
            <person name="Giuliano L."/>
        </authorList>
    </citation>
    <scope>NUCLEOTIDE SEQUENCE [LARGE SCALE GENOMIC DNA]</scope>
    <source>
        <strain evidence="15 16">78-ME</strain>
    </source>
</reference>
<dbReference type="Pfam" id="PF00122">
    <property type="entry name" value="E1-E2_ATPase"/>
    <property type="match status" value="1"/>
</dbReference>
<dbReference type="GO" id="GO:0005886">
    <property type="term" value="C:plasma membrane"/>
    <property type="evidence" value="ECO:0007669"/>
    <property type="project" value="UniProtKB-SubCell"/>
</dbReference>
<dbReference type="SFLD" id="SFLDG00002">
    <property type="entry name" value="C1.7:_P-type_atpase_like"/>
    <property type="match status" value="1"/>
</dbReference>
<evidence type="ECO:0000256" key="13">
    <source>
        <dbReference type="RuleBase" id="RU362081"/>
    </source>
</evidence>
<dbReference type="SUPFAM" id="SSF56784">
    <property type="entry name" value="HAD-like"/>
    <property type="match status" value="1"/>
</dbReference>
<evidence type="ECO:0000256" key="11">
    <source>
        <dbReference type="ARBA" id="ARBA00039097"/>
    </source>
</evidence>
<keyword evidence="8" id="KW-1278">Translocase</keyword>
<dbReference type="InterPro" id="IPR036412">
    <property type="entry name" value="HAD-like_sf"/>
</dbReference>
<comment type="similarity">
    <text evidence="2 13">Belongs to the cation transport ATPase (P-type) (TC 3.A.3) family. Type IB subfamily.</text>
</comment>
<evidence type="ECO:0000256" key="2">
    <source>
        <dbReference type="ARBA" id="ARBA00006024"/>
    </source>
</evidence>
<evidence type="ECO:0000256" key="12">
    <source>
        <dbReference type="ARBA" id="ARBA00047308"/>
    </source>
</evidence>
<dbReference type="GO" id="GO:0046872">
    <property type="term" value="F:metal ion binding"/>
    <property type="evidence" value="ECO:0007669"/>
    <property type="project" value="UniProtKB-KW"/>
</dbReference>
<dbReference type="PROSITE" id="PS00154">
    <property type="entry name" value="ATPASE_E1_E2"/>
    <property type="match status" value="1"/>
</dbReference>
<keyword evidence="9 13" id="KW-1133">Transmembrane helix</keyword>
<dbReference type="PRINTS" id="PR00119">
    <property type="entry name" value="CATATPASE"/>
</dbReference>
<dbReference type="FunFam" id="2.70.150.10:FF:000020">
    <property type="entry name" value="Copper-exporting P-type ATPase A"/>
    <property type="match status" value="1"/>
</dbReference>
<feature type="transmembrane region" description="Helical" evidence="13">
    <location>
        <begin position="277"/>
        <end position="297"/>
    </location>
</feature>
<dbReference type="Gene3D" id="3.40.1110.10">
    <property type="entry name" value="Calcium-transporting ATPase, cytoplasmic domain N"/>
    <property type="match status" value="1"/>
</dbReference>
<dbReference type="SUPFAM" id="SSF81665">
    <property type="entry name" value="Calcium ATPase, transmembrane domain M"/>
    <property type="match status" value="1"/>
</dbReference>
<dbReference type="InterPro" id="IPR008250">
    <property type="entry name" value="ATPase_P-typ_transduc_dom_A_sf"/>
</dbReference>
<dbReference type="GO" id="GO:0005524">
    <property type="term" value="F:ATP binding"/>
    <property type="evidence" value="ECO:0007669"/>
    <property type="project" value="UniProtKB-UniRule"/>
</dbReference>
<keyword evidence="5 13" id="KW-0479">Metal-binding</keyword>